<dbReference type="AlphaFoldDB" id="A0A8H6Y877"/>
<sequence>MVLKLYAAPIARGSSGVVAFVLAEKQIPFELIVVDMSANDHKTAEFLAMHPFGQVPVINDDGFILYEGRAICRYPRREGRALVEQAASIEYANFYPAIAKLGMELVANPRRGLPVNQVVVTQALAELSTTLDVYDTILGKQKFLAGDQFTLADVFHLIAAPRLASEGVDILTTKGPNLARWWNEVISRLAWVRLQAEGIKSTPSW</sequence>
<name>A0A8H6Y877_9AGAR</name>
<evidence type="ECO:0000313" key="6">
    <source>
        <dbReference type="EMBL" id="KAF7354422.1"/>
    </source>
</evidence>
<keyword evidence="7" id="KW-1185">Reference proteome</keyword>
<dbReference type="GO" id="GO:0006749">
    <property type="term" value="P:glutathione metabolic process"/>
    <property type="evidence" value="ECO:0007669"/>
    <property type="project" value="TreeGrafter"/>
</dbReference>
<dbReference type="OrthoDB" id="249703at2759"/>
<dbReference type="Proteomes" id="UP000620124">
    <property type="component" value="Unassembled WGS sequence"/>
</dbReference>
<dbReference type="PROSITE" id="PS50404">
    <property type="entry name" value="GST_NTER"/>
    <property type="match status" value="1"/>
</dbReference>
<dbReference type="PANTHER" id="PTHR43900:SF3">
    <property type="entry name" value="GLUTATHIONE S-TRANSFERASE RHO"/>
    <property type="match status" value="1"/>
</dbReference>
<feature type="domain" description="GST C-terminal" evidence="5">
    <location>
        <begin position="76"/>
        <end position="204"/>
    </location>
</feature>
<dbReference type="SUPFAM" id="SSF47616">
    <property type="entry name" value="GST C-terminal domain-like"/>
    <property type="match status" value="1"/>
</dbReference>
<evidence type="ECO:0000259" key="4">
    <source>
        <dbReference type="PROSITE" id="PS50404"/>
    </source>
</evidence>
<dbReference type="Gene3D" id="3.40.30.10">
    <property type="entry name" value="Glutaredoxin"/>
    <property type="match status" value="1"/>
</dbReference>
<dbReference type="GO" id="GO:0004364">
    <property type="term" value="F:glutathione transferase activity"/>
    <property type="evidence" value="ECO:0007669"/>
    <property type="project" value="UniProtKB-EC"/>
</dbReference>
<dbReference type="PROSITE" id="PS50405">
    <property type="entry name" value="GST_CTER"/>
    <property type="match status" value="1"/>
</dbReference>
<evidence type="ECO:0000256" key="2">
    <source>
        <dbReference type="ARBA" id="ARBA00022679"/>
    </source>
</evidence>
<dbReference type="InterPro" id="IPR004045">
    <property type="entry name" value="Glutathione_S-Trfase_N"/>
</dbReference>
<dbReference type="InterPro" id="IPR036282">
    <property type="entry name" value="Glutathione-S-Trfase_C_sf"/>
</dbReference>
<proteinExistence type="predicted"/>
<dbReference type="SFLD" id="SFLDS00019">
    <property type="entry name" value="Glutathione_Transferase_(cytos"/>
    <property type="match status" value="1"/>
</dbReference>
<dbReference type="EC" id="2.5.1.18" evidence="1"/>
<dbReference type="InterPro" id="IPR004046">
    <property type="entry name" value="GST_C"/>
</dbReference>
<dbReference type="SFLD" id="SFLDG00358">
    <property type="entry name" value="Main_(cytGST)"/>
    <property type="match status" value="1"/>
</dbReference>
<evidence type="ECO:0000256" key="1">
    <source>
        <dbReference type="ARBA" id="ARBA00012452"/>
    </source>
</evidence>
<dbReference type="PANTHER" id="PTHR43900">
    <property type="entry name" value="GLUTATHIONE S-TRANSFERASE RHO"/>
    <property type="match status" value="1"/>
</dbReference>
<comment type="caution">
    <text evidence="6">The sequence shown here is derived from an EMBL/GenBank/DDBJ whole genome shotgun (WGS) entry which is preliminary data.</text>
</comment>
<dbReference type="InterPro" id="IPR036249">
    <property type="entry name" value="Thioredoxin-like_sf"/>
</dbReference>
<dbReference type="Pfam" id="PF00043">
    <property type="entry name" value="GST_C"/>
    <property type="match status" value="1"/>
</dbReference>
<reference evidence="6" key="1">
    <citation type="submission" date="2020-05" db="EMBL/GenBank/DDBJ databases">
        <title>Mycena genomes resolve the evolution of fungal bioluminescence.</title>
        <authorList>
            <person name="Tsai I.J."/>
        </authorList>
    </citation>
    <scope>NUCLEOTIDE SEQUENCE</scope>
    <source>
        <strain evidence="6">CCC161011</strain>
    </source>
</reference>
<dbReference type="GO" id="GO:0043295">
    <property type="term" value="F:glutathione binding"/>
    <property type="evidence" value="ECO:0007669"/>
    <property type="project" value="TreeGrafter"/>
</dbReference>
<dbReference type="Gene3D" id="1.20.1050.10">
    <property type="match status" value="1"/>
</dbReference>
<accession>A0A8H6Y877</accession>
<evidence type="ECO:0000256" key="3">
    <source>
        <dbReference type="ARBA" id="ARBA00047960"/>
    </source>
</evidence>
<evidence type="ECO:0000259" key="5">
    <source>
        <dbReference type="PROSITE" id="PS50405"/>
    </source>
</evidence>
<gene>
    <name evidence="6" type="ORF">MVEN_01131200</name>
</gene>
<dbReference type="Pfam" id="PF13409">
    <property type="entry name" value="GST_N_2"/>
    <property type="match status" value="1"/>
</dbReference>
<dbReference type="GO" id="GO:0005737">
    <property type="term" value="C:cytoplasm"/>
    <property type="evidence" value="ECO:0007669"/>
    <property type="project" value="TreeGrafter"/>
</dbReference>
<protein>
    <recommendedName>
        <fullName evidence="1">glutathione transferase</fullName>
        <ecNumber evidence="1">2.5.1.18</ecNumber>
    </recommendedName>
</protein>
<dbReference type="EMBL" id="JACAZI010000008">
    <property type="protein sequence ID" value="KAF7354422.1"/>
    <property type="molecule type" value="Genomic_DNA"/>
</dbReference>
<comment type="catalytic activity">
    <reaction evidence="3">
        <text>RX + glutathione = an S-substituted glutathione + a halide anion + H(+)</text>
        <dbReference type="Rhea" id="RHEA:16437"/>
        <dbReference type="ChEBI" id="CHEBI:15378"/>
        <dbReference type="ChEBI" id="CHEBI:16042"/>
        <dbReference type="ChEBI" id="CHEBI:17792"/>
        <dbReference type="ChEBI" id="CHEBI:57925"/>
        <dbReference type="ChEBI" id="CHEBI:90779"/>
        <dbReference type="EC" id="2.5.1.18"/>
    </reaction>
</comment>
<dbReference type="InterPro" id="IPR040079">
    <property type="entry name" value="Glutathione_S-Trfase"/>
</dbReference>
<dbReference type="InterPro" id="IPR010987">
    <property type="entry name" value="Glutathione-S-Trfase_C-like"/>
</dbReference>
<keyword evidence="2 6" id="KW-0808">Transferase</keyword>
<feature type="domain" description="GST N-terminal" evidence="4">
    <location>
        <begin position="1"/>
        <end position="83"/>
    </location>
</feature>
<dbReference type="SUPFAM" id="SSF52833">
    <property type="entry name" value="Thioredoxin-like"/>
    <property type="match status" value="1"/>
</dbReference>
<organism evidence="6 7">
    <name type="scientific">Mycena venus</name>
    <dbReference type="NCBI Taxonomy" id="2733690"/>
    <lineage>
        <taxon>Eukaryota</taxon>
        <taxon>Fungi</taxon>
        <taxon>Dikarya</taxon>
        <taxon>Basidiomycota</taxon>
        <taxon>Agaricomycotina</taxon>
        <taxon>Agaricomycetes</taxon>
        <taxon>Agaricomycetidae</taxon>
        <taxon>Agaricales</taxon>
        <taxon>Marasmiineae</taxon>
        <taxon>Mycenaceae</taxon>
        <taxon>Mycena</taxon>
    </lineage>
</organism>
<evidence type="ECO:0000313" key="7">
    <source>
        <dbReference type="Proteomes" id="UP000620124"/>
    </source>
</evidence>